<reference evidence="6 7" key="1">
    <citation type="submission" date="2020-07" db="EMBL/GenBank/DDBJ databases">
        <title>Sequencing the genomes of 1000 actinobacteria strains.</title>
        <authorList>
            <person name="Klenk H.-P."/>
        </authorList>
    </citation>
    <scope>NUCLEOTIDE SEQUENCE [LARGE SCALE GENOMIC DNA]</scope>
    <source>
        <strain evidence="6 7">DSM 45763</strain>
    </source>
</reference>
<dbReference type="PANTHER" id="PTHR43132:SF6">
    <property type="entry name" value="HTH-TYPE TRANSCRIPTIONAL REPRESSOR CZRA"/>
    <property type="match status" value="1"/>
</dbReference>
<dbReference type="SMART" id="SM00418">
    <property type="entry name" value="HTH_ARSR"/>
    <property type="match status" value="1"/>
</dbReference>
<dbReference type="InterPro" id="IPR036390">
    <property type="entry name" value="WH_DNA-bd_sf"/>
</dbReference>
<organism evidence="6 7">
    <name type="scientific">Streptosporangium sandarakinum</name>
    <dbReference type="NCBI Taxonomy" id="1260955"/>
    <lineage>
        <taxon>Bacteria</taxon>
        <taxon>Bacillati</taxon>
        <taxon>Actinomycetota</taxon>
        <taxon>Actinomycetes</taxon>
        <taxon>Streptosporangiales</taxon>
        <taxon>Streptosporangiaceae</taxon>
        <taxon>Streptosporangium</taxon>
    </lineage>
</organism>
<dbReference type="Gene3D" id="1.10.10.10">
    <property type="entry name" value="Winged helix-like DNA-binding domain superfamily/Winged helix DNA-binding domain"/>
    <property type="match status" value="1"/>
</dbReference>
<dbReference type="InterPro" id="IPR045981">
    <property type="entry name" value="DUF5937"/>
</dbReference>
<evidence type="ECO:0000256" key="1">
    <source>
        <dbReference type="ARBA" id="ARBA00023015"/>
    </source>
</evidence>
<evidence type="ECO:0000313" key="6">
    <source>
        <dbReference type="EMBL" id="NYF42232.1"/>
    </source>
</evidence>
<dbReference type="Pfam" id="PF19361">
    <property type="entry name" value="DUF5937"/>
    <property type="match status" value="1"/>
</dbReference>
<keyword evidence="3" id="KW-0804">Transcription</keyword>
<dbReference type="AlphaFoldDB" id="A0A852UXT3"/>
<feature type="region of interest" description="Disordered" evidence="4">
    <location>
        <begin position="112"/>
        <end position="152"/>
    </location>
</feature>
<gene>
    <name evidence="6" type="ORF">HDA43_004433</name>
</gene>
<dbReference type="CDD" id="cd00090">
    <property type="entry name" value="HTH_ARSR"/>
    <property type="match status" value="1"/>
</dbReference>
<evidence type="ECO:0000256" key="2">
    <source>
        <dbReference type="ARBA" id="ARBA00023125"/>
    </source>
</evidence>
<comment type="caution">
    <text evidence="6">The sequence shown here is derived from an EMBL/GenBank/DDBJ whole genome shotgun (WGS) entry which is preliminary data.</text>
</comment>
<accession>A0A852UXT3</accession>
<keyword evidence="7" id="KW-1185">Reference proteome</keyword>
<dbReference type="EMBL" id="JACCCO010000002">
    <property type="protein sequence ID" value="NYF42232.1"/>
    <property type="molecule type" value="Genomic_DNA"/>
</dbReference>
<keyword evidence="1" id="KW-0805">Transcription regulation</keyword>
<dbReference type="InterPro" id="IPR011991">
    <property type="entry name" value="ArsR-like_HTH"/>
</dbReference>
<dbReference type="GO" id="GO:0003677">
    <property type="term" value="F:DNA binding"/>
    <property type="evidence" value="ECO:0007669"/>
    <property type="project" value="UniProtKB-KW"/>
</dbReference>
<dbReference type="InterPro" id="IPR051011">
    <property type="entry name" value="Metal_resp_trans_reg"/>
</dbReference>
<dbReference type="InterPro" id="IPR001845">
    <property type="entry name" value="HTH_ArsR_DNA-bd_dom"/>
</dbReference>
<dbReference type="PANTHER" id="PTHR43132">
    <property type="entry name" value="ARSENICAL RESISTANCE OPERON REPRESSOR ARSR-RELATED"/>
    <property type="match status" value="1"/>
</dbReference>
<name>A0A852UXT3_9ACTN</name>
<evidence type="ECO:0000256" key="3">
    <source>
        <dbReference type="ARBA" id="ARBA00023163"/>
    </source>
</evidence>
<evidence type="ECO:0000259" key="5">
    <source>
        <dbReference type="SMART" id="SM00418"/>
    </source>
</evidence>
<keyword evidence="2 6" id="KW-0238">DNA-binding</keyword>
<dbReference type="Pfam" id="PF01022">
    <property type="entry name" value="HTH_5"/>
    <property type="match status" value="1"/>
</dbReference>
<proteinExistence type="predicted"/>
<feature type="domain" description="HTH arsR-type" evidence="5">
    <location>
        <begin position="278"/>
        <end position="352"/>
    </location>
</feature>
<evidence type="ECO:0000313" key="7">
    <source>
        <dbReference type="Proteomes" id="UP000576393"/>
    </source>
</evidence>
<dbReference type="InterPro" id="IPR036388">
    <property type="entry name" value="WH-like_DNA-bd_sf"/>
</dbReference>
<dbReference type="SUPFAM" id="SSF46785">
    <property type="entry name" value="Winged helix' DNA-binding domain"/>
    <property type="match status" value="1"/>
</dbReference>
<dbReference type="RefSeq" id="WP_179824681.1">
    <property type="nucleotide sequence ID" value="NZ_JACCCO010000002.1"/>
</dbReference>
<sequence length="353" mass="37985">MRTELAFSTGDLAHTRFAVSPMWEVVTSFRVLAGPSVPEPHRPWAEQVLPRLRAAGLDRGRLARLVPATGYLADFLTPTPATPFPTLEAELAAIRATSAEQARRDLAVLAAERTRQGPGHPAVKRDPGDPAAGRPRRGSGGPAVVPSRRDPAEDLDRVTAEIETYWELALAPYWARIRATLEADVFHRARQVAEYGAAHLLNDLHASVSWGDDTLRLVRRHCTVTREHASPGLVLLPSVFSWPHVLTRVAASEPLQIAYPARGFGSVWERRVGADADAMAAVLGRSRALLLAELESPASTTQLARRSGLSAAGVSQHLTVLRDAGLVTAHRAGRSVLYARTAVADSLLAAAPA</sequence>
<dbReference type="Proteomes" id="UP000576393">
    <property type="component" value="Unassembled WGS sequence"/>
</dbReference>
<dbReference type="GO" id="GO:0003700">
    <property type="term" value="F:DNA-binding transcription factor activity"/>
    <property type="evidence" value="ECO:0007669"/>
    <property type="project" value="InterPro"/>
</dbReference>
<protein>
    <submittedName>
        <fullName evidence="6">DNA-binding transcriptional ArsR family regulator</fullName>
    </submittedName>
</protein>
<evidence type="ECO:0000256" key="4">
    <source>
        <dbReference type="SAM" id="MobiDB-lite"/>
    </source>
</evidence>